<accession>A0A5N6U9V8</accession>
<reference evidence="1 2" key="1">
    <citation type="submission" date="2019-04" db="EMBL/GenBank/DDBJ databases">
        <title>Friends and foes A comparative genomics study of 23 Aspergillus species from section Flavi.</title>
        <authorList>
            <consortium name="DOE Joint Genome Institute"/>
            <person name="Kjaerbolling I."/>
            <person name="Vesth T."/>
            <person name="Frisvad J.C."/>
            <person name="Nybo J.L."/>
            <person name="Theobald S."/>
            <person name="Kildgaard S."/>
            <person name="Isbrandt T."/>
            <person name="Kuo A."/>
            <person name="Sato A."/>
            <person name="Lyhne E.K."/>
            <person name="Kogle M.E."/>
            <person name="Wiebenga A."/>
            <person name="Kun R.S."/>
            <person name="Lubbers R.J."/>
            <person name="Makela M.R."/>
            <person name="Barry K."/>
            <person name="Chovatia M."/>
            <person name="Clum A."/>
            <person name="Daum C."/>
            <person name="Haridas S."/>
            <person name="He G."/>
            <person name="LaButti K."/>
            <person name="Lipzen A."/>
            <person name="Mondo S."/>
            <person name="Riley R."/>
            <person name="Salamov A."/>
            <person name="Simmons B.A."/>
            <person name="Magnuson J.K."/>
            <person name="Henrissat B."/>
            <person name="Mortensen U.H."/>
            <person name="Larsen T.O."/>
            <person name="Devries R.P."/>
            <person name="Grigoriev I.V."/>
            <person name="Machida M."/>
            <person name="Baker S.E."/>
            <person name="Andersen M.R."/>
        </authorList>
    </citation>
    <scope>NUCLEOTIDE SEQUENCE [LARGE SCALE GENOMIC DNA]</scope>
    <source>
        <strain evidence="1 2">CBS 117626</strain>
    </source>
</reference>
<dbReference type="Proteomes" id="UP000326950">
    <property type="component" value="Unassembled WGS sequence"/>
</dbReference>
<dbReference type="EMBL" id="ML738903">
    <property type="protein sequence ID" value="KAE8155403.1"/>
    <property type="molecule type" value="Genomic_DNA"/>
</dbReference>
<gene>
    <name evidence="1" type="ORF">BDV40DRAFT_283822</name>
</gene>
<sequence length="189" mass="21514">MSSQIDISVEHPFDEIMNGVSDKESVPMRSCSLLRSTSKFCPPKAEKCISALSKLLKTLHGVETTPSTKTELQKSIKISSRYYKTFTDELFGWMDWEDASKFIEDMISEIEHRSFSMANDIWDRGEENISQAMQAIQNILCAEESILHFFVQILKEICLYPQEQLEVGCLGKEVVFKLKGEALADETNT</sequence>
<organism evidence="1 2">
    <name type="scientific">Aspergillus tamarii</name>
    <dbReference type="NCBI Taxonomy" id="41984"/>
    <lineage>
        <taxon>Eukaryota</taxon>
        <taxon>Fungi</taxon>
        <taxon>Dikarya</taxon>
        <taxon>Ascomycota</taxon>
        <taxon>Pezizomycotina</taxon>
        <taxon>Eurotiomycetes</taxon>
        <taxon>Eurotiomycetidae</taxon>
        <taxon>Eurotiales</taxon>
        <taxon>Aspergillaceae</taxon>
        <taxon>Aspergillus</taxon>
        <taxon>Aspergillus subgen. Circumdati</taxon>
    </lineage>
</organism>
<name>A0A5N6U9V8_ASPTM</name>
<keyword evidence="2" id="KW-1185">Reference proteome</keyword>
<proteinExistence type="predicted"/>
<evidence type="ECO:0000313" key="2">
    <source>
        <dbReference type="Proteomes" id="UP000326950"/>
    </source>
</evidence>
<protein>
    <submittedName>
        <fullName evidence="1">Uncharacterized protein</fullName>
    </submittedName>
</protein>
<evidence type="ECO:0000313" key="1">
    <source>
        <dbReference type="EMBL" id="KAE8155403.1"/>
    </source>
</evidence>
<dbReference type="AlphaFoldDB" id="A0A5N6U9V8"/>